<dbReference type="PANTHER" id="PTHR47763:SF4">
    <property type="entry name" value="ALPHA-PROTEIN KINASE VWKA"/>
    <property type="match status" value="1"/>
</dbReference>
<proteinExistence type="predicted"/>
<keyword evidence="6" id="KW-1185">Reference proteome</keyword>
<evidence type="ECO:0000313" key="5">
    <source>
        <dbReference type="EMBL" id="CAG8750835.1"/>
    </source>
</evidence>
<gene>
    <name evidence="5" type="ORF">FMOSSE_LOCUS16632</name>
</gene>
<evidence type="ECO:0000256" key="3">
    <source>
        <dbReference type="ARBA" id="ARBA00022729"/>
    </source>
</evidence>
<accession>A0A9N9IUK4</accession>
<dbReference type="PANTHER" id="PTHR47763">
    <property type="entry name" value="ALPHA-PROTEIN KINASE VWKA"/>
    <property type="match status" value="1"/>
</dbReference>
<dbReference type="CDD" id="cd00198">
    <property type="entry name" value="vWFA"/>
    <property type="match status" value="1"/>
</dbReference>
<dbReference type="InterPro" id="IPR052969">
    <property type="entry name" value="Thr-specific_kinase-like"/>
</dbReference>
<dbReference type="Gene3D" id="3.40.50.410">
    <property type="entry name" value="von Willebrand factor, type A domain"/>
    <property type="match status" value="1"/>
</dbReference>
<comment type="subcellular location">
    <subcellularLocation>
        <location evidence="1">Secreted</location>
    </subcellularLocation>
</comment>
<evidence type="ECO:0000256" key="1">
    <source>
        <dbReference type="ARBA" id="ARBA00004613"/>
    </source>
</evidence>
<name>A0A9N9IUK4_FUNMO</name>
<sequence length="166" mass="18472">YIHNLMEVDLCFVMDCTSSMGGHINAAKVCILNVAKHMEKMKPSVKIRFGFCGYRDYCDGANRLQIFPFTESYVQFENDLSGVSALGGGDTPEDVLGGLNVAVNQMSWRNEARIIFHIGDCPPHGRRYKNIDDDYPNGDPNGLTAERVIIGEFQVYDLNSVDTGLL</sequence>
<dbReference type="SUPFAM" id="SSF53300">
    <property type="entry name" value="vWA-like"/>
    <property type="match status" value="1"/>
</dbReference>
<feature type="non-terminal residue" evidence="5">
    <location>
        <position position="166"/>
    </location>
</feature>
<evidence type="ECO:0000259" key="4">
    <source>
        <dbReference type="Pfam" id="PF25106"/>
    </source>
</evidence>
<dbReference type="InterPro" id="IPR056861">
    <property type="entry name" value="HMCN1-like_VWA"/>
</dbReference>
<keyword evidence="2" id="KW-0964">Secreted</keyword>
<dbReference type="Pfam" id="PF25106">
    <property type="entry name" value="VWA_4"/>
    <property type="match status" value="1"/>
</dbReference>
<reference evidence="5" key="1">
    <citation type="submission" date="2021-06" db="EMBL/GenBank/DDBJ databases">
        <authorList>
            <person name="Kallberg Y."/>
            <person name="Tangrot J."/>
            <person name="Rosling A."/>
        </authorList>
    </citation>
    <scope>NUCLEOTIDE SEQUENCE</scope>
    <source>
        <strain evidence="5">87-6 pot B 2015</strain>
    </source>
</reference>
<protein>
    <submittedName>
        <fullName evidence="5">5667_t:CDS:1</fullName>
    </submittedName>
</protein>
<evidence type="ECO:0000313" key="6">
    <source>
        <dbReference type="Proteomes" id="UP000789375"/>
    </source>
</evidence>
<feature type="non-terminal residue" evidence="5">
    <location>
        <position position="1"/>
    </location>
</feature>
<feature type="domain" description="Hemicentin-1-like von Willebrand factor A" evidence="4">
    <location>
        <begin position="10"/>
        <end position="126"/>
    </location>
</feature>
<keyword evidence="3" id="KW-0732">Signal</keyword>
<organism evidence="5 6">
    <name type="scientific">Funneliformis mosseae</name>
    <name type="common">Endomycorrhizal fungus</name>
    <name type="synonym">Glomus mosseae</name>
    <dbReference type="NCBI Taxonomy" id="27381"/>
    <lineage>
        <taxon>Eukaryota</taxon>
        <taxon>Fungi</taxon>
        <taxon>Fungi incertae sedis</taxon>
        <taxon>Mucoromycota</taxon>
        <taxon>Glomeromycotina</taxon>
        <taxon>Glomeromycetes</taxon>
        <taxon>Glomerales</taxon>
        <taxon>Glomeraceae</taxon>
        <taxon>Funneliformis</taxon>
    </lineage>
</organism>
<evidence type="ECO:0000256" key="2">
    <source>
        <dbReference type="ARBA" id="ARBA00022525"/>
    </source>
</evidence>
<dbReference type="AlphaFoldDB" id="A0A9N9IUK4"/>
<dbReference type="Proteomes" id="UP000789375">
    <property type="component" value="Unassembled WGS sequence"/>
</dbReference>
<comment type="caution">
    <text evidence="5">The sequence shown here is derived from an EMBL/GenBank/DDBJ whole genome shotgun (WGS) entry which is preliminary data.</text>
</comment>
<dbReference type="InterPro" id="IPR036465">
    <property type="entry name" value="vWFA_dom_sf"/>
</dbReference>
<dbReference type="EMBL" id="CAJVPP010025049">
    <property type="protein sequence ID" value="CAG8750835.1"/>
    <property type="molecule type" value="Genomic_DNA"/>
</dbReference>